<protein>
    <submittedName>
        <fullName evidence="1">Uncharacterized protein</fullName>
    </submittedName>
</protein>
<sequence length="158" mass="17158">MGPISGWLTKVCQRDDFNIWTLRVREAFGNWKGQRDLRLYPPQASSEQQHPARTEVTSRQREARCSFADVVTPVEQTNHLAAGIASEGGDSDLDDQQQVVQRGPAGKGKHLSGCNVPRSTEIYVAFSLDTGSTGVQSAFGGGKVKTRSSLAKTKPKGN</sequence>
<gene>
    <name evidence="1" type="ORF">K3G42_012958</name>
</gene>
<reference evidence="1" key="1">
    <citation type="submission" date="2021-08" db="EMBL/GenBank/DDBJ databases">
        <title>The first chromosome-level gecko genome reveals the dynamic sex chromosomes of Neotropical dwarf geckos (Sphaerodactylidae: Sphaerodactylus).</title>
        <authorList>
            <person name="Pinto B.J."/>
            <person name="Keating S.E."/>
            <person name="Gamble T."/>
        </authorList>
    </citation>
    <scope>NUCLEOTIDE SEQUENCE</scope>
    <source>
        <strain evidence="1">TG3544</strain>
    </source>
</reference>
<evidence type="ECO:0000313" key="1">
    <source>
        <dbReference type="EMBL" id="KAH7994649.1"/>
    </source>
</evidence>
<evidence type="ECO:0000313" key="2">
    <source>
        <dbReference type="Proteomes" id="UP000827872"/>
    </source>
</evidence>
<dbReference type="Proteomes" id="UP000827872">
    <property type="component" value="Linkage Group LG07"/>
</dbReference>
<organism evidence="1 2">
    <name type="scientific">Sphaerodactylus townsendi</name>
    <dbReference type="NCBI Taxonomy" id="933632"/>
    <lineage>
        <taxon>Eukaryota</taxon>
        <taxon>Metazoa</taxon>
        <taxon>Chordata</taxon>
        <taxon>Craniata</taxon>
        <taxon>Vertebrata</taxon>
        <taxon>Euteleostomi</taxon>
        <taxon>Lepidosauria</taxon>
        <taxon>Squamata</taxon>
        <taxon>Bifurcata</taxon>
        <taxon>Gekkota</taxon>
        <taxon>Sphaerodactylidae</taxon>
        <taxon>Sphaerodactylus</taxon>
    </lineage>
</organism>
<proteinExistence type="predicted"/>
<name>A0ACB8EQZ0_9SAUR</name>
<dbReference type="EMBL" id="CM037620">
    <property type="protein sequence ID" value="KAH7994649.1"/>
    <property type="molecule type" value="Genomic_DNA"/>
</dbReference>
<accession>A0ACB8EQZ0</accession>
<keyword evidence="2" id="KW-1185">Reference proteome</keyword>
<comment type="caution">
    <text evidence="1">The sequence shown here is derived from an EMBL/GenBank/DDBJ whole genome shotgun (WGS) entry which is preliminary data.</text>
</comment>